<dbReference type="PRINTS" id="PR00031">
    <property type="entry name" value="HTHREPRESSR"/>
</dbReference>
<accession>A0ABP1E891</accession>
<dbReference type="SUPFAM" id="SSF46689">
    <property type="entry name" value="Homeodomain-like"/>
    <property type="match status" value="1"/>
</dbReference>
<dbReference type="InterPro" id="IPR051000">
    <property type="entry name" value="Homeobox_DNA-bind_prot"/>
</dbReference>
<proteinExistence type="predicted"/>
<feature type="region of interest" description="Disordered" evidence="7">
    <location>
        <begin position="438"/>
        <end position="465"/>
    </location>
</feature>
<dbReference type="Proteomes" id="UP001497453">
    <property type="component" value="Chromosome 9"/>
</dbReference>
<keyword evidence="10" id="KW-1185">Reference proteome</keyword>
<keyword evidence="4 5" id="KW-0539">Nucleus</keyword>
<evidence type="ECO:0000256" key="6">
    <source>
        <dbReference type="RuleBase" id="RU000682"/>
    </source>
</evidence>
<keyword evidence="2 5" id="KW-0238">DNA-binding</keyword>
<dbReference type="InterPro" id="IPR000047">
    <property type="entry name" value="HTH_motif"/>
</dbReference>
<comment type="subcellular location">
    <subcellularLocation>
        <location evidence="1 5 6">Nucleus</location>
    </subcellularLocation>
</comment>
<dbReference type="InterPro" id="IPR057939">
    <property type="entry name" value="TRF2_HOY1_PH"/>
</dbReference>
<evidence type="ECO:0000256" key="5">
    <source>
        <dbReference type="PROSITE-ProRule" id="PRU00108"/>
    </source>
</evidence>
<feature type="compositionally biased region" description="Polar residues" evidence="7">
    <location>
        <begin position="57"/>
        <end position="73"/>
    </location>
</feature>
<dbReference type="PANTHER" id="PTHR24324">
    <property type="entry name" value="HOMEOBOX PROTEIN HHEX"/>
    <property type="match status" value="1"/>
</dbReference>
<keyword evidence="3 5" id="KW-0371">Homeobox</keyword>
<evidence type="ECO:0000256" key="4">
    <source>
        <dbReference type="ARBA" id="ARBA00023242"/>
    </source>
</evidence>
<dbReference type="PROSITE" id="PS50071">
    <property type="entry name" value="HOMEOBOX_2"/>
    <property type="match status" value="1"/>
</dbReference>
<dbReference type="Pfam" id="PF00046">
    <property type="entry name" value="Homeodomain"/>
    <property type="match status" value="1"/>
</dbReference>
<gene>
    <name evidence="9" type="ORF">GFSPODELE1_LOCUS10401</name>
</gene>
<evidence type="ECO:0000256" key="1">
    <source>
        <dbReference type="ARBA" id="ARBA00004123"/>
    </source>
</evidence>
<feature type="DNA-binding region" description="Homeobox" evidence="5">
    <location>
        <begin position="77"/>
        <end position="136"/>
    </location>
</feature>
<dbReference type="InterPro" id="IPR001356">
    <property type="entry name" value="HD"/>
</dbReference>
<feature type="compositionally biased region" description="Basic and acidic residues" evidence="7">
    <location>
        <begin position="42"/>
        <end position="51"/>
    </location>
</feature>
<dbReference type="Gene3D" id="1.10.10.60">
    <property type="entry name" value="Homeodomain-like"/>
    <property type="match status" value="1"/>
</dbReference>
<feature type="region of interest" description="Disordered" evidence="7">
    <location>
        <begin position="1"/>
        <end position="89"/>
    </location>
</feature>
<evidence type="ECO:0000256" key="2">
    <source>
        <dbReference type="ARBA" id="ARBA00023125"/>
    </source>
</evidence>
<protein>
    <recommendedName>
        <fullName evidence="8">Homeobox domain-containing protein</fullName>
    </recommendedName>
</protein>
<organism evidence="9 10">
    <name type="scientific">Somion occarium</name>
    <dbReference type="NCBI Taxonomy" id="3059160"/>
    <lineage>
        <taxon>Eukaryota</taxon>
        <taxon>Fungi</taxon>
        <taxon>Dikarya</taxon>
        <taxon>Basidiomycota</taxon>
        <taxon>Agaricomycotina</taxon>
        <taxon>Agaricomycetes</taxon>
        <taxon>Polyporales</taxon>
        <taxon>Cerrenaceae</taxon>
        <taxon>Somion</taxon>
    </lineage>
</organism>
<reference evidence="10" key="1">
    <citation type="submission" date="2024-04" db="EMBL/GenBank/DDBJ databases">
        <authorList>
            <person name="Shaw F."/>
            <person name="Minotto A."/>
        </authorList>
    </citation>
    <scope>NUCLEOTIDE SEQUENCE [LARGE SCALE GENOMIC DNA]</scope>
</reference>
<dbReference type="EMBL" id="OZ037952">
    <property type="protein sequence ID" value="CAL1715729.1"/>
    <property type="molecule type" value="Genomic_DNA"/>
</dbReference>
<feature type="domain" description="Homeobox" evidence="8">
    <location>
        <begin position="75"/>
        <end position="135"/>
    </location>
</feature>
<evidence type="ECO:0000313" key="9">
    <source>
        <dbReference type="EMBL" id="CAL1715729.1"/>
    </source>
</evidence>
<feature type="compositionally biased region" description="Low complexity" evidence="7">
    <location>
        <begin position="447"/>
        <end position="456"/>
    </location>
</feature>
<dbReference type="SMART" id="SM00389">
    <property type="entry name" value="HOX"/>
    <property type="match status" value="1"/>
</dbReference>
<evidence type="ECO:0000259" key="8">
    <source>
        <dbReference type="PROSITE" id="PS50071"/>
    </source>
</evidence>
<evidence type="ECO:0000313" key="10">
    <source>
        <dbReference type="Proteomes" id="UP001497453"/>
    </source>
</evidence>
<dbReference type="InterPro" id="IPR009057">
    <property type="entry name" value="Homeodomain-like_sf"/>
</dbReference>
<name>A0ABP1E891_9APHY</name>
<feature type="compositionally biased region" description="Low complexity" evidence="7">
    <location>
        <begin position="16"/>
        <end position="31"/>
    </location>
</feature>
<evidence type="ECO:0000256" key="7">
    <source>
        <dbReference type="SAM" id="MobiDB-lite"/>
    </source>
</evidence>
<sequence>MGARTREPIDDDDQASSSLSSPSSTTSPLTPDESRAPSSEPTTKDTEDAPKEPASGPQRTRSASVASGKGSNTDSKEKRKRSRVTPEQLIHLERFFSMDRSPTAARRKEISESLGMQERQTQIWFQNRRAKAKLQDGKNKGRGGLVEMPPDTPPELCAGFDASLHNLIHEDEPVTIIPCTDLSIGTWKRIATTVSRHDLVAYVCETKRCLTWFIHSSGFGFKMEISFDSIVETKFTNAAPGTGLASFFLDRPPVFYMETVAEGMNSVPLRGWRRCGDWTEGLQATKILRHDLVGTAVQLAHLLRTINNNTSGSEIALHHPSYASHSSPSPGLQSPQIVGYVQPAPEMHPTSGTEYYGYDQRRRFSAPAVNPRIVDPTNRSPSMPVYPPSMQSAVPIPESMYSDYSMDSPKPNRFRPPELDLTANYHNMSLSRNVARRVSYGGDEPPHSSGSTTHSSYNTPSPPLLTTPYNPPGYWNSPAPGNMSNMRVGMASPANPAAHRLSYDYSAMGRPSELQ</sequence>
<evidence type="ECO:0000256" key="3">
    <source>
        <dbReference type="ARBA" id="ARBA00023155"/>
    </source>
</evidence>
<dbReference type="CDD" id="cd00086">
    <property type="entry name" value="homeodomain"/>
    <property type="match status" value="1"/>
</dbReference>
<dbReference type="PANTHER" id="PTHR24324:SF5">
    <property type="entry name" value="HEMATOPOIETICALLY-EXPRESSED HOMEOBOX PROTEIN HHEX"/>
    <property type="match status" value="1"/>
</dbReference>
<dbReference type="Pfam" id="PF24818">
    <property type="entry name" value="PH_TRF2_HOY1"/>
    <property type="match status" value="1"/>
</dbReference>